<dbReference type="RefSeq" id="YP_009249996.1">
    <property type="nucleotide sequence ID" value="NC_029997.2"/>
</dbReference>
<dbReference type="GeneID" id="27429821"/>
<keyword evidence="2" id="KW-1185">Reference proteome</keyword>
<evidence type="ECO:0000313" key="2">
    <source>
        <dbReference type="Proteomes" id="UP000201861"/>
    </source>
</evidence>
<dbReference type="KEGG" id="vg:27429821"/>
<organism evidence="1 2">
    <name type="scientific">Urbanus proteus nucleopolyhedrovirus</name>
    <dbReference type="NCBI Taxonomy" id="1675866"/>
    <lineage>
        <taxon>Viruses</taxon>
        <taxon>Viruses incertae sedis</taxon>
        <taxon>Naldaviricetes</taxon>
        <taxon>Lefavirales</taxon>
        <taxon>Baculoviridae</taxon>
        <taxon>Alphabaculovirus</taxon>
        <taxon>Alphabaculovirus urprotei</taxon>
    </lineage>
</organism>
<dbReference type="EMBL" id="KR011717">
    <property type="protein sequence ID" value="AKR17338.1"/>
    <property type="molecule type" value="Genomic_DNA"/>
</dbReference>
<dbReference type="InterPro" id="IPR009235">
    <property type="entry name" value="AcMNPV_Orf146"/>
</dbReference>
<evidence type="ECO:0000313" key="1">
    <source>
        <dbReference type="EMBL" id="AKR17338.1"/>
    </source>
</evidence>
<proteinExistence type="predicted"/>
<dbReference type="Pfam" id="PF05959">
    <property type="entry name" value="DUF884"/>
    <property type="match status" value="1"/>
</dbReference>
<name>A0A162GUF8_9ABAC</name>
<protein>
    <submittedName>
        <fullName evidence="1">EP23</fullName>
    </submittedName>
</protein>
<reference evidence="1" key="1">
    <citation type="submission" date="2017-04" db="EMBL/GenBank/DDBJ databases">
        <title>Complete genome sequence of Urbanus proteus nucleopolyhedrovirus (UrprNPV).</title>
        <authorList>
            <person name="Santos E.R."/>
            <person name="Melo F.L."/>
            <person name="Sosa-Gomez D.R."/>
            <person name="Ribeiro B.M."/>
            <person name="Ardisson-Araujo D.M.P."/>
        </authorList>
    </citation>
    <scope>NUCLEOTIDE SEQUENCE [LARGE SCALE GENOMIC DNA]</scope>
    <source>
        <strain evidence="1">Southern Brazil</strain>
    </source>
</reference>
<gene>
    <name evidence="1" type="primary">ep23</name>
</gene>
<accession>A0A162GUF8</accession>
<sequence>MSISLLFTQNNNNLVIFKFITNSNSLEYFYFNKCEQPIALETATKLVSGLELNAKRKIHMQLFIDDSSANENDWIISCIRLPFVSISLLKNDVCSQIIFVHHERECQIWHVLNVTKNRESKRTKNINGITILCDERMQNLHINKEIICIRGNVPHKFIAHLFKNDNKTLLQNVDNVMLIVKMDMPSVHINSNLCKIRMNQLQQ</sequence>
<dbReference type="OrthoDB" id="10040at10239"/>
<dbReference type="Proteomes" id="UP000201861">
    <property type="component" value="Segment"/>
</dbReference>